<keyword evidence="2" id="KW-0808">Transferase</keyword>
<gene>
    <name evidence="2" type="ORF">GR170_23485</name>
</gene>
<dbReference type="InterPro" id="IPR029044">
    <property type="entry name" value="Nucleotide-diphossugar_trans"/>
</dbReference>
<dbReference type="GO" id="GO:0015774">
    <property type="term" value="P:polysaccharide transport"/>
    <property type="evidence" value="ECO:0007669"/>
    <property type="project" value="InterPro"/>
</dbReference>
<dbReference type="Proteomes" id="UP000477911">
    <property type="component" value="Unassembled WGS sequence"/>
</dbReference>
<dbReference type="SUPFAM" id="SSF53448">
    <property type="entry name" value="Nucleotide-diphospho-sugar transferases"/>
    <property type="match status" value="1"/>
</dbReference>
<reference evidence="2 3" key="1">
    <citation type="submission" date="2019-12" db="EMBL/GenBank/DDBJ databases">
        <authorList>
            <person name="Li M."/>
        </authorList>
    </citation>
    <scope>NUCLEOTIDE SEQUENCE [LARGE SCALE GENOMIC DNA]</scope>
    <source>
        <strain evidence="2 3">GBMRC 2024</strain>
    </source>
</reference>
<dbReference type="CDD" id="cd16440">
    <property type="entry name" value="beta_Kdo_transferase_KpsC_1"/>
    <property type="match status" value="1"/>
</dbReference>
<accession>A0A6L7GAU0</accession>
<dbReference type="GO" id="GO:0000271">
    <property type="term" value="P:polysaccharide biosynthetic process"/>
    <property type="evidence" value="ECO:0007669"/>
    <property type="project" value="InterPro"/>
</dbReference>
<dbReference type="EMBL" id="WUMU01000035">
    <property type="protein sequence ID" value="MXN20802.1"/>
    <property type="molecule type" value="Genomic_DNA"/>
</dbReference>
<feature type="domain" description="Glycosyltransferase 2-like" evidence="1">
    <location>
        <begin position="406"/>
        <end position="578"/>
    </location>
</feature>
<evidence type="ECO:0000313" key="2">
    <source>
        <dbReference type="EMBL" id="MXN20802.1"/>
    </source>
</evidence>
<dbReference type="Pfam" id="PF00535">
    <property type="entry name" value="Glycos_transf_2"/>
    <property type="match status" value="1"/>
</dbReference>
<keyword evidence="3" id="KW-1185">Reference proteome</keyword>
<dbReference type="Pfam" id="PF05159">
    <property type="entry name" value="Capsule_synth"/>
    <property type="match status" value="1"/>
</dbReference>
<sequence length="1285" mass="145406">MSSKIPQKKNKAAFDKFDDHLRVRRIEVTEDTGFDIRAHVLQSRFADWNIGYVKNTMENGYGSNLPLLFPSVRNLDDPGFGRSGKYLLLGTVFQNPENSHVGAVRALTSFSQGDELVLTEQGFLASSHSWSAAFKGQTPEAACLGYVYDDMAYYFMADYPNRLIHRLNSGQELTEEERQRARAMIDRIVARKISKYNSQPIHLPTLTEGYTRRVLVCDQAFADASTIYGKVDEEDFQQMLMAAIRENPDAEILVKTHPDTFWEKGRRVGYFNHLQSYGRVRILRDPLNPFCLFEHVDKVYAGTSQMGLEALLAGKEVVLFGCPFYAGWGLTDDRKTIPHRHRTRSLEELFHYFYIWYTIYHVPGCPIPSQIEDALDFIEQNRPVQLPPALPAQDLTAQDLPAPKVSVILPVYGVEKYIEACIASIQRQTLHDIEIIPVNDQSPDSSQAIIDRMAAEDPRIRPLILPENQGQGFARNAGLARARGDYILFLDSDDMLDSADHLERCVATAIEDRADMVRGRKSYEQVEDAQGKILRKQPDWCEVHFDTPFHGSSVAQEPRILHGRHFWTWMYRRDFLEKNDIRFLTPQWEERPFLLKALLKAERVSGILSNGFIYRVRSDSTARRPKNLRDCDFQLSNFESLVDMLQEAGAFAPDSPLAEVARFQVSQFLHFTLFGFVFKTLREAGTAQDMAAFHDRLHRLVLQTGLSGADLTSAPLQMSQKHVSAEAYRFLFECLRSQHFEQLETAIALAPIPQEDLLEALLRVPETALEADYQTALSLYARNERVRMAQAAPAPAGPKPRLLIHVGSTKTGSTFIQHFLERNRAALLRAGIYYPEVGLFWQEDRPHKQAGHSAFTREAVSRNGTLKQHVETALALAGGRIHTIILTSEAYFLNRRSLEIARYFEGYPVEMIGYFRRQDEWANSQYAEFVAGGAIGRVSQPIAEWLRDPLTRERLDYLSYLELWSAEIGRANVHARVYDRKAFAGGDVVADFMTTLGLSAQLSLPRPEAAQANDFPFNAAHVEMIRPYNGENWPNPTPYLRFIDEVTKRIAAYQKAAGIRRQKVTILTAQQRRELLRDCEDGNASIARLYLGREDGVLFPAPGPQEDIPQQAISQTEIAIITDAFARHRPAPAVAAKKAKPAAAKSAPGKAAPLADPDEAMRQTVLYKAFSGLARPLLSTRKQGKLQKRPGRFFDDSRNPVLRGAGQLIRFESDLRFPATALEAAPLSQTLTYRLFSTAAPHVLSERKAGKLRKKPAAFFEDMKGGMGRSLRSCLRMEMRLRKMK</sequence>
<dbReference type="PANTHER" id="PTHR22916:SF3">
    <property type="entry name" value="UDP-GLCNAC:BETAGAL BETA-1,3-N-ACETYLGLUCOSAMINYLTRANSFERASE-LIKE PROTEIN 1"/>
    <property type="match status" value="1"/>
</dbReference>
<name>A0A6L7GAU0_9RHOB</name>
<protein>
    <submittedName>
        <fullName evidence="2">Glycosyltransferase</fullName>
    </submittedName>
</protein>
<dbReference type="RefSeq" id="WP_160896921.1">
    <property type="nucleotide sequence ID" value="NZ_WUMU01000035.1"/>
</dbReference>
<dbReference type="InterPro" id="IPR027417">
    <property type="entry name" value="P-loop_NTPase"/>
</dbReference>
<dbReference type="Gene3D" id="3.90.550.10">
    <property type="entry name" value="Spore Coat Polysaccharide Biosynthesis Protein SpsA, Chain A"/>
    <property type="match status" value="1"/>
</dbReference>
<dbReference type="PANTHER" id="PTHR22916">
    <property type="entry name" value="GLYCOSYLTRANSFERASE"/>
    <property type="match status" value="1"/>
</dbReference>
<dbReference type="InterPro" id="IPR001173">
    <property type="entry name" value="Glyco_trans_2-like"/>
</dbReference>
<evidence type="ECO:0000313" key="3">
    <source>
        <dbReference type="Proteomes" id="UP000477911"/>
    </source>
</evidence>
<dbReference type="InterPro" id="IPR007833">
    <property type="entry name" value="Capsule_polysaccharide_synth"/>
</dbReference>
<organism evidence="2 3">
    <name type="scientific">Pseudooceanicola albus</name>
    <dbReference type="NCBI Taxonomy" id="2692189"/>
    <lineage>
        <taxon>Bacteria</taxon>
        <taxon>Pseudomonadati</taxon>
        <taxon>Pseudomonadota</taxon>
        <taxon>Alphaproteobacteria</taxon>
        <taxon>Rhodobacterales</taxon>
        <taxon>Paracoccaceae</taxon>
        <taxon>Pseudooceanicola</taxon>
    </lineage>
</organism>
<dbReference type="GO" id="GO:0016758">
    <property type="term" value="F:hexosyltransferase activity"/>
    <property type="evidence" value="ECO:0007669"/>
    <property type="project" value="UniProtKB-ARBA"/>
</dbReference>
<comment type="caution">
    <text evidence="2">The sequence shown here is derived from an EMBL/GenBank/DDBJ whole genome shotgun (WGS) entry which is preliminary data.</text>
</comment>
<evidence type="ECO:0000259" key="1">
    <source>
        <dbReference type="Pfam" id="PF00535"/>
    </source>
</evidence>
<dbReference type="SUPFAM" id="SSF52540">
    <property type="entry name" value="P-loop containing nucleoside triphosphate hydrolases"/>
    <property type="match status" value="1"/>
</dbReference>
<proteinExistence type="predicted"/>
<dbReference type="CDD" id="cd00761">
    <property type="entry name" value="Glyco_tranf_GTA_type"/>
    <property type="match status" value="1"/>
</dbReference>